<keyword evidence="3" id="KW-1185">Reference proteome</keyword>
<feature type="region of interest" description="Disordered" evidence="1">
    <location>
        <begin position="1"/>
        <end position="41"/>
    </location>
</feature>
<name>A0AAN5C620_9BILA</name>
<protein>
    <submittedName>
        <fullName evidence="2">Uncharacterized protein</fullName>
    </submittedName>
</protein>
<sequence>EEEEKEEDGVPNEGEALDASDEDEEEEGEGSSGGSDERPLSIKASRSSYFSQLETAIDSLQAGFTAAELTDASFEDLTRQARDRRMATRVRRLREDIYKQFSEARQAAYVARVRPKKYNGVPEGALFVSWLGLPPLDSLLTYVLSWLAKEIVTQVVDDAYMCLLKENSAGINRARGAAAARLTTNHYEEALRKNLGWRTRSDVLFGYIAPSE</sequence>
<organism evidence="2 3">
    <name type="scientific">Pristionchus mayeri</name>
    <dbReference type="NCBI Taxonomy" id="1317129"/>
    <lineage>
        <taxon>Eukaryota</taxon>
        <taxon>Metazoa</taxon>
        <taxon>Ecdysozoa</taxon>
        <taxon>Nematoda</taxon>
        <taxon>Chromadorea</taxon>
        <taxon>Rhabditida</taxon>
        <taxon>Rhabditina</taxon>
        <taxon>Diplogasteromorpha</taxon>
        <taxon>Diplogasteroidea</taxon>
        <taxon>Neodiplogasteridae</taxon>
        <taxon>Pristionchus</taxon>
    </lineage>
</organism>
<proteinExistence type="predicted"/>
<dbReference type="AlphaFoldDB" id="A0AAN5C620"/>
<comment type="caution">
    <text evidence="2">The sequence shown here is derived from an EMBL/GenBank/DDBJ whole genome shotgun (WGS) entry which is preliminary data.</text>
</comment>
<dbReference type="Proteomes" id="UP001328107">
    <property type="component" value="Unassembled WGS sequence"/>
</dbReference>
<reference evidence="3" key="1">
    <citation type="submission" date="2022-10" db="EMBL/GenBank/DDBJ databases">
        <title>Genome assembly of Pristionchus species.</title>
        <authorList>
            <person name="Yoshida K."/>
            <person name="Sommer R.J."/>
        </authorList>
    </citation>
    <scope>NUCLEOTIDE SEQUENCE [LARGE SCALE GENOMIC DNA]</scope>
    <source>
        <strain evidence="3">RS5460</strain>
    </source>
</reference>
<feature type="compositionally biased region" description="Acidic residues" evidence="1">
    <location>
        <begin position="1"/>
        <end position="29"/>
    </location>
</feature>
<accession>A0AAN5C620</accession>
<evidence type="ECO:0000256" key="1">
    <source>
        <dbReference type="SAM" id="MobiDB-lite"/>
    </source>
</evidence>
<dbReference type="EMBL" id="BTRK01000001">
    <property type="protein sequence ID" value="GMR29886.1"/>
    <property type="molecule type" value="Genomic_DNA"/>
</dbReference>
<evidence type="ECO:0000313" key="2">
    <source>
        <dbReference type="EMBL" id="GMR29886.1"/>
    </source>
</evidence>
<feature type="non-terminal residue" evidence="2">
    <location>
        <position position="1"/>
    </location>
</feature>
<evidence type="ECO:0000313" key="3">
    <source>
        <dbReference type="Proteomes" id="UP001328107"/>
    </source>
</evidence>
<gene>
    <name evidence="2" type="ORF">PMAYCL1PPCAC_00081</name>
</gene>